<protein>
    <submittedName>
        <fullName evidence="1">2-Methylisocitrate lyase, PEP mutase family</fullName>
    </submittedName>
</protein>
<dbReference type="InterPro" id="IPR040442">
    <property type="entry name" value="Pyrv_kinase-like_dom_sf"/>
</dbReference>
<dbReference type="InterPro" id="IPR015813">
    <property type="entry name" value="Pyrv/PenolPyrv_kinase-like_dom"/>
</dbReference>
<dbReference type="Proteomes" id="UP000198688">
    <property type="component" value="Chromosome I"/>
</dbReference>
<dbReference type="InterPro" id="IPR039556">
    <property type="entry name" value="ICL/PEPM"/>
</dbReference>
<name>A0A1H2AN64_9ACTN</name>
<keyword evidence="1" id="KW-0456">Lyase</keyword>
<evidence type="ECO:0000313" key="1">
    <source>
        <dbReference type="EMBL" id="SDT47351.1"/>
    </source>
</evidence>
<gene>
    <name evidence="1" type="ORF">SAMN04489716_3972</name>
</gene>
<dbReference type="OrthoDB" id="9780430at2"/>
<organism evidence="1 2">
    <name type="scientific">Actinoplanes derwentensis</name>
    <dbReference type="NCBI Taxonomy" id="113562"/>
    <lineage>
        <taxon>Bacteria</taxon>
        <taxon>Bacillati</taxon>
        <taxon>Actinomycetota</taxon>
        <taxon>Actinomycetes</taxon>
        <taxon>Micromonosporales</taxon>
        <taxon>Micromonosporaceae</taxon>
        <taxon>Actinoplanes</taxon>
    </lineage>
</organism>
<proteinExistence type="predicted"/>
<dbReference type="CDD" id="cd00377">
    <property type="entry name" value="ICL_PEPM"/>
    <property type="match status" value="1"/>
</dbReference>
<accession>A0A1H2AN64</accession>
<dbReference type="SUPFAM" id="SSF51621">
    <property type="entry name" value="Phosphoenolpyruvate/pyruvate domain"/>
    <property type="match status" value="1"/>
</dbReference>
<dbReference type="GO" id="GO:0016829">
    <property type="term" value="F:lyase activity"/>
    <property type="evidence" value="ECO:0007669"/>
    <property type="project" value="UniProtKB-KW"/>
</dbReference>
<reference evidence="1 2" key="1">
    <citation type="submission" date="2016-10" db="EMBL/GenBank/DDBJ databases">
        <authorList>
            <person name="de Groot N.N."/>
        </authorList>
    </citation>
    <scope>NUCLEOTIDE SEQUENCE [LARGE SCALE GENOMIC DNA]</scope>
    <source>
        <strain evidence="1 2">DSM 43941</strain>
    </source>
</reference>
<dbReference type="AlphaFoldDB" id="A0A1H2AN64"/>
<dbReference type="RefSeq" id="WP_092546001.1">
    <property type="nucleotide sequence ID" value="NZ_BOMJ01000077.1"/>
</dbReference>
<dbReference type="Gene3D" id="3.20.20.60">
    <property type="entry name" value="Phosphoenolpyruvate-binding domains"/>
    <property type="match status" value="1"/>
</dbReference>
<dbReference type="PANTHER" id="PTHR42905">
    <property type="entry name" value="PHOSPHOENOLPYRUVATE CARBOXYLASE"/>
    <property type="match status" value="1"/>
</dbReference>
<dbReference type="Pfam" id="PF13714">
    <property type="entry name" value="PEP_mutase"/>
    <property type="match status" value="1"/>
</dbReference>
<dbReference type="STRING" id="113562.SAMN04489716_3972"/>
<dbReference type="EMBL" id="LT629758">
    <property type="protein sequence ID" value="SDT47351.1"/>
    <property type="molecule type" value="Genomic_DNA"/>
</dbReference>
<evidence type="ECO:0000313" key="2">
    <source>
        <dbReference type="Proteomes" id="UP000198688"/>
    </source>
</evidence>
<sequence>MGFRDLHSAGTFLIPNAWDVGSARLLESSGFSAVATTSSGLAASLGKLDQQVTRDELVTHVAAVAAALTVPLSVDGERLFDDITGTVELLAEAGAAGVSIEDYDPATDTIDEFEAAVERVGTAAEVARSNGLVLTARAENLLYGRTDLDDTIARLVAFRDAGADVLFAPGLVSAGDIERVVTAVAAPVNVLIFPGTPSVPELAKLGVRRVSTGGSLAWAAYGALRDAATELLESGTTGYRAQGLTSSEVRAAFGR</sequence>
<keyword evidence="2" id="KW-1185">Reference proteome</keyword>
<dbReference type="PANTHER" id="PTHR42905:SF16">
    <property type="entry name" value="CARBOXYPHOSPHONOENOLPYRUVATE PHOSPHONOMUTASE-LIKE PROTEIN (AFU_ORTHOLOGUE AFUA_5G07230)"/>
    <property type="match status" value="1"/>
</dbReference>
<dbReference type="Gene3D" id="6.10.250.2750">
    <property type="match status" value="1"/>
</dbReference>